<name>A0A0S3TE14_PHAAN</name>
<protein>
    <submittedName>
        <fullName evidence="1">Uncharacterized protein</fullName>
    </submittedName>
</protein>
<proteinExistence type="predicted"/>
<dbReference type="OrthoDB" id="1804788at2759"/>
<organism evidence="1">
    <name type="scientific">Vigna angularis var. angularis</name>
    <dbReference type="NCBI Taxonomy" id="157739"/>
    <lineage>
        <taxon>Eukaryota</taxon>
        <taxon>Viridiplantae</taxon>
        <taxon>Streptophyta</taxon>
        <taxon>Embryophyta</taxon>
        <taxon>Tracheophyta</taxon>
        <taxon>Spermatophyta</taxon>
        <taxon>Magnoliopsida</taxon>
        <taxon>eudicotyledons</taxon>
        <taxon>Gunneridae</taxon>
        <taxon>Pentapetalae</taxon>
        <taxon>rosids</taxon>
        <taxon>fabids</taxon>
        <taxon>Fabales</taxon>
        <taxon>Fabaceae</taxon>
        <taxon>Papilionoideae</taxon>
        <taxon>50 kb inversion clade</taxon>
        <taxon>NPAAA clade</taxon>
        <taxon>indigoferoid/millettioid clade</taxon>
        <taxon>Phaseoleae</taxon>
        <taxon>Vigna</taxon>
    </lineage>
</organism>
<dbReference type="EMBL" id="AP015279">
    <property type="protein sequence ID" value="BAU03343.1"/>
    <property type="molecule type" value="Genomic_DNA"/>
</dbReference>
<sequence>MLFIALGVDKNIINEYNHKLVKIRPEDTVHVVHEYCWGVCHTEWHHYILVVSITRSEGCLLDVFFLHPNLMVSRP</sequence>
<evidence type="ECO:0000313" key="1">
    <source>
        <dbReference type="EMBL" id="BAU03343.1"/>
    </source>
</evidence>
<gene>
    <name evidence="1" type="primary">Vigan.UMG080700</name>
    <name evidence="1" type="ORF">VIGAN_UM080700</name>
</gene>
<accession>A0A0S3TE14</accession>
<dbReference type="AlphaFoldDB" id="A0A0S3TE14"/>
<reference evidence="1" key="1">
    <citation type="journal article" date="2015" name="Sci. Rep.">
        <title>The power of single molecule real-time sequencing technology in the de novo assembly of a eukaryotic genome.</title>
        <authorList>
            <person name="Sakai H."/>
            <person name="Naito K."/>
            <person name="Ogiso-Tanaka E."/>
            <person name="Takahashi Y."/>
            <person name="Iseki K."/>
            <person name="Muto C."/>
            <person name="Satou K."/>
            <person name="Teruya K."/>
            <person name="Shiroma A."/>
            <person name="Shimoji M."/>
            <person name="Hirano T."/>
            <person name="Itoh T."/>
            <person name="Kaga A."/>
            <person name="Tomooka N."/>
        </authorList>
    </citation>
    <scope>NUCLEOTIDE SEQUENCE</scope>
</reference>